<accession>K1TMS5</accession>
<evidence type="ECO:0000313" key="1">
    <source>
        <dbReference type="EMBL" id="EKC60641.1"/>
    </source>
</evidence>
<gene>
    <name evidence="1" type="ORF">OBE_08872</name>
</gene>
<proteinExistence type="predicted"/>
<name>K1TMS5_9ZZZZ</name>
<sequence>KESREEDFYKILPEVHKDIKIVHITPQLIEEQKSGLVKEKIITMDEANLFFGYGYAKARNTLLYNAVINGIDYFLYWDDDEYPVACIKNNTNENIKWKAQNNILGHLENIENADITFGHRCGYNSPLPYMELKNPFHERRIKSFIEAVKNEFMTWKDVKEYLSKNDGIAYADEELMKKKTVSEIQIQGTHKRILGSPLCLNLKHLEKIPAFYNPEGARGEDAFFSLLLNENKVVSVPVYHFHDPFIKFNNVLEGKYPRKIDKTKSNDKSVEQRFYKVARGWIKYRPLYLYATNREN</sequence>
<organism evidence="1">
    <name type="scientific">human gut metagenome</name>
    <dbReference type="NCBI Taxonomy" id="408170"/>
    <lineage>
        <taxon>unclassified sequences</taxon>
        <taxon>metagenomes</taxon>
        <taxon>organismal metagenomes</taxon>
    </lineage>
</organism>
<protein>
    <submittedName>
        <fullName evidence="1">Uncharacterized protein</fullName>
    </submittedName>
</protein>
<dbReference type="EMBL" id="AJWZ01006136">
    <property type="protein sequence ID" value="EKC60641.1"/>
    <property type="molecule type" value="Genomic_DNA"/>
</dbReference>
<reference evidence="1" key="1">
    <citation type="journal article" date="2013" name="Environ. Microbiol.">
        <title>Microbiota from the distal guts of lean and obese adolescents exhibit partial functional redundancy besides clear differences in community structure.</title>
        <authorList>
            <person name="Ferrer M."/>
            <person name="Ruiz A."/>
            <person name="Lanza F."/>
            <person name="Haange S.B."/>
            <person name="Oberbach A."/>
            <person name="Till H."/>
            <person name="Bargiela R."/>
            <person name="Campoy C."/>
            <person name="Segura M.T."/>
            <person name="Richter M."/>
            <person name="von Bergen M."/>
            <person name="Seifert J."/>
            <person name="Suarez A."/>
        </authorList>
    </citation>
    <scope>NUCLEOTIDE SEQUENCE</scope>
</reference>
<comment type="caution">
    <text evidence="1">The sequence shown here is derived from an EMBL/GenBank/DDBJ whole genome shotgun (WGS) entry which is preliminary data.</text>
</comment>
<dbReference type="AlphaFoldDB" id="K1TMS5"/>
<feature type="non-terminal residue" evidence="1">
    <location>
        <position position="1"/>
    </location>
</feature>